<feature type="transmembrane region" description="Helical" evidence="2">
    <location>
        <begin position="377"/>
        <end position="395"/>
    </location>
</feature>
<keyword evidence="2" id="KW-0812">Transmembrane</keyword>
<keyword evidence="2" id="KW-1133">Transmembrane helix</keyword>
<feature type="compositionally biased region" description="Basic and acidic residues" evidence="1">
    <location>
        <begin position="1055"/>
        <end position="1067"/>
    </location>
</feature>
<dbReference type="EMBL" id="CP044418">
    <property type="protein sequence ID" value="QOY41491.1"/>
    <property type="molecule type" value="Genomic_DNA"/>
</dbReference>
<gene>
    <name evidence="3" type="ORF">CPATCC_002053</name>
</gene>
<feature type="compositionally biased region" description="Low complexity" evidence="1">
    <location>
        <begin position="531"/>
        <end position="540"/>
    </location>
</feature>
<dbReference type="AlphaFoldDB" id="A0A7S7LHR3"/>
<organism evidence="3 4">
    <name type="scientific">Cryptosporidium parvum</name>
    <dbReference type="NCBI Taxonomy" id="5807"/>
    <lineage>
        <taxon>Eukaryota</taxon>
        <taxon>Sar</taxon>
        <taxon>Alveolata</taxon>
        <taxon>Apicomplexa</taxon>
        <taxon>Conoidasida</taxon>
        <taxon>Coccidia</taxon>
        <taxon>Eucoccidiorida</taxon>
        <taxon>Eimeriorina</taxon>
        <taxon>Cryptosporidiidae</taxon>
        <taxon>Cryptosporidium</taxon>
    </lineage>
</organism>
<feature type="transmembrane region" description="Helical" evidence="2">
    <location>
        <begin position="445"/>
        <end position="468"/>
    </location>
</feature>
<dbReference type="VEuPathDB" id="CryptoDB:CPATCC_0022370"/>
<feature type="compositionally biased region" description="Polar residues" evidence="1">
    <location>
        <begin position="1093"/>
        <end position="1104"/>
    </location>
</feature>
<dbReference type="Proteomes" id="UP000593906">
    <property type="component" value="Chromosome 5"/>
</dbReference>
<reference evidence="3 4" key="1">
    <citation type="submission" date="2019-09" db="EMBL/GenBank/DDBJ databases">
        <title>Consistent, comparative and evidence-based genome assembly and annotation for Cryptosporidium parvum, C. hominis and C. tyzzeri.</title>
        <authorList>
            <person name="Baptista R.P."/>
            <person name="Li Y."/>
            <person name="Sateriale A."/>
            <person name="Ansell B."/>
            <person name="Jex A."/>
            <person name="Sanders M."/>
            <person name="Brooks K."/>
            <person name="Tracey A."/>
            <person name="Berriman M."/>
            <person name="Striepen B."/>
            <person name="Cotton J.A."/>
            <person name="Kissinger J.C."/>
        </authorList>
    </citation>
    <scope>NUCLEOTIDE SEQUENCE [LARGE SCALE GENOMIC DNA]</scope>
    <source>
        <strain evidence="3 4">IOWA-ATCC</strain>
    </source>
</reference>
<feature type="region of interest" description="Disordered" evidence="1">
    <location>
        <begin position="1"/>
        <end position="21"/>
    </location>
</feature>
<feature type="region of interest" description="Disordered" evidence="1">
    <location>
        <begin position="531"/>
        <end position="563"/>
    </location>
</feature>
<evidence type="ECO:0000313" key="4">
    <source>
        <dbReference type="Proteomes" id="UP000593906"/>
    </source>
</evidence>
<proteinExistence type="predicted"/>
<dbReference type="SUPFAM" id="SSF101447">
    <property type="entry name" value="Formin homology 2 domain (FH2 domain)"/>
    <property type="match status" value="1"/>
</dbReference>
<evidence type="ECO:0000256" key="1">
    <source>
        <dbReference type="SAM" id="MobiDB-lite"/>
    </source>
</evidence>
<evidence type="ECO:0000313" key="3">
    <source>
        <dbReference type="EMBL" id="QOY41491.1"/>
    </source>
</evidence>
<feature type="transmembrane region" description="Helical" evidence="2">
    <location>
        <begin position="415"/>
        <end position="433"/>
    </location>
</feature>
<feature type="transmembrane region" description="Helical" evidence="2">
    <location>
        <begin position="206"/>
        <end position="227"/>
    </location>
</feature>
<keyword evidence="2" id="KW-0472">Membrane</keyword>
<feature type="transmembrane region" description="Helical" evidence="2">
    <location>
        <begin position="50"/>
        <end position="67"/>
    </location>
</feature>
<accession>A0A7S7LHR3</accession>
<feature type="region of interest" description="Disordered" evidence="1">
    <location>
        <begin position="1055"/>
        <end position="1135"/>
    </location>
</feature>
<feature type="compositionally biased region" description="Basic and acidic residues" evidence="1">
    <location>
        <begin position="1107"/>
        <end position="1116"/>
    </location>
</feature>
<sequence length="1135" mass="132506">MIFKTKNQSKLTQKKSNTESNHGKCNNLIEISKDMDNSTYKKFINRKRNVSILLIVIIFLFFWFLIINKQELFSNLIFLKEKFNLLANKFNTSLKIFQNYHLFSFDENLTKTLIGKIYELFNNIYLTSRNVQIFINSKLSLMYIWAKYIINLSISSMKFEYKKLSRKYQIIMLTNAIIHRMIQMIVAKYFDLIQGIKHFIINSSNYTFYFTTISILVINVIIWDNIIMKNIVEDYRLNNLKIVTSTISSLLTVFYLSNIEKYTNHFIGKYNNYIYGFCSRAFLQSDSKQNNEFGYYSKRKFTFISNEWWKIHKLESVFKGVEIINEIKKRSHPEITTEITNKVSIFNFEFLKKLKYKGQISKDICNFLIDGNQEIRIITRILIFSISTLSVTYILYSEHKRININNNITSHSKIYTFFTVISGLIIPILLNNIQKFSAYKEQGQVIFLLLFLSLKLITNHKHFLMLIFELINNIKSKFTSENNFEKIILQNQDREVLPEEIKDIKNSLPQINENSSLSRETNKKTSLLLKSTKTHSNSSSCENKYKNMKNHSNQRKQQSSRDISKTRIKYLNDIIRTKITSKNGIQEIFDNVTDIKSIQEKNSYLSFFAKTIEIFKKIIIFLKDLIINIFNEKIVGSIFYLLFKDCRGIVLSSFDHYKINKYIQESKISMELKEELLRSMTLCYTNIGNPQIIRSINLSKKDLIQDLENLKIILPNTLVMEKLKSIQDKSSLSQIETILQPFSGINSLEEKINAEIQYYLILNSINILSDSCEAIKESCKAIINSESLIELINNITNHDLDKINLLLNTNMDYNIISSIIKSVVLMDENKAGIWNRFSLITNSISKVHLELVCKLNKLKDIEINEIFIQWNILRAGLKYILHQIKNNRKSYEDIYMGGLPLHTLQMALHYLNTSARKTSDLVQESIIACSEFCLYFNLKTIEELHELNRTSLGQSKLFELCKRDCNDILRLIQTIKSVLEELCENKIRIDGKEIDISYLSSMLPAVTLNSEHKYCRKETESSCKLHGKGLHDTFRLYAEGNFPAVTNTIQPIQSKRETSKFIPERPRSSIPREASGNKEGISSINTEEKNHIGKNNESFLNQTGLRKPKEIIRKEGNNNNEENLPFLPSTPDELI</sequence>
<evidence type="ECO:0000256" key="2">
    <source>
        <dbReference type="SAM" id="Phobius"/>
    </source>
</evidence>
<feature type="transmembrane region" description="Helical" evidence="2">
    <location>
        <begin position="131"/>
        <end position="150"/>
    </location>
</feature>
<protein>
    <submittedName>
        <fullName evidence="3">Uncharacterized protein</fullName>
    </submittedName>
</protein>
<name>A0A7S7LHR3_CRYPV</name>